<reference evidence="2 3" key="1">
    <citation type="submission" date="2020-08" db="EMBL/GenBank/DDBJ databases">
        <authorList>
            <person name="Ramaprasad A."/>
        </authorList>
    </citation>
    <scope>NUCLEOTIDE SEQUENCE [LARGE SCALE GENOMIC DNA]</scope>
</reference>
<dbReference type="EMBL" id="LR865375">
    <property type="protein sequence ID" value="CAD2100886.1"/>
    <property type="molecule type" value="Genomic_DNA"/>
</dbReference>
<evidence type="ECO:0000313" key="3">
    <source>
        <dbReference type="Proteomes" id="UP000515308"/>
    </source>
</evidence>
<dbReference type="InterPro" id="IPR000529">
    <property type="entry name" value="Ribosomal_bS6"/>
</dbReference>
<dbReference type="SUPFAM" id="SSF54995">
    <property type="entry name" value="Ribosomal protein S6"/>
    <property type="match status" value="1"/>
</dbReference>
<dbReference type="Proteomes" id="UP000515308">
    <property type="component" value="Chromosome PVLDE_13"/>
</dbReference>
<sequence>MVLYESYIALNKHIKKDDVKNLMKNFHFIVNKYNGNIISINDLGWRKFAFCIKKPKVGTFYFGRFYCITFYSNSKSIRDLNELFHSAKFAINLSQMPMVRVAKQIKSNLININKNKKLKLIVLFDINEGSQCTFSQEIGSIKEKF</sequence>
<dbReference type="Gene3D" id="3.30.70.60">
    <property type="match status" value="1"/>
</dbReference>
<gene>
    <name evidence="2" type="ORF">PVLDE_1303410</name>
</gene>
<evidence type="ECO:0000256" key="1">
    <source>
        <dbReference type="ARBA" id="ARBA00009512"/>
    </source>
</evidence>
<proteinExistence type="inferred from homology"/>
<dbReference type="InterPro" id="IPR035980">
    <property type="entry name" value="Ribosomal_bS6_sf"/>
</dbReference>
<comment type="similarity">
    <text evidence="1">Belongs to the bacterial ribosomal protein bS6 family.</text>
</comment>
<dbReference type="Pfam" id="PF01250">
    <property type="entry name" value="Ribosomal_S6"/>
    <property type="match status" value="1"/>
</dbReference>
<dbReference type="VEuPathDB" id="PlasmoDB:PVLDE_1303410"/>
<protein>
    <submittedName>
        <fullName evidence="2">Mitochondrial ribosomal protein S6-2, putative</fullName>
    </submittedName>
</protein>
<keyword evidence="2" id="KW-0689">Ribosomal protein</keyword>
<dbReference type="AlphaFoldDB" id="A0A6V7SNM7"/>
<dbReference type="GO" id="GO:0006412">
    <property type="term" value="P:translation"/>
    <property type="evidence" value="ECO:0007669"/>
    <property type="project" value="InterPro"/>
</dbReference>
<name>A0A6V7SNM7_PLAVN</name>
<dbReference type="GO" id="GO:0003735">
    <property type="term" value="F:structural constituent of ribosome"/>
    <property type="evidence" value="ECO:0007669"/>
    <property type="project" value="InterPro"/>
</dbReference>
<keyword evidence="2" id="KW-0687">Ribonucleoprotein</keyword>
<evidence type="ECO:0000313" key="2">
    <source>
        <dbReference type="EMBL" id="CAD2100886.1"/>
    </source>
</evidence>
<accession>A0A6V7SNM7</accession>
<dbReference type="GO" id="GO:0019843">
    <property type="term" value="F:rRNA binding"/>
    <property type="evidence" value="ECO:0007669"/>
    <property type="project" value="InterPro"/>
</dbReference>
<organism evidence="2 3">
    <name type="scientific">Plasmodium vinckei lentum</name>
    <dbReference type="NCBI Taxonomy" id="138297"/>
    <lineage>
        <taxon>Eukaryota</taxon>
        <taxon>Sar</taxon>
        <taxon>Alveolata</taxon>
        <taxon>Apicomplexa</taxon>
        <taxon>Aconoidasida</taxon>
        <taxon>Haemosporida</taxon>
        <taxon>Plasmodiidae</taxon>
        <taxon>Plasmodium</taxon>
        <taxon>Plasmodium (Vinckeia)</taxon>
    </lineage>
</organism>
<dbReference type="InterPro" id="IPR014717">
    <property type="entry name" value="Transl_elong_EF1B/ribsomal_bS6"/>
</dbReference>
<dbReference type="GO" id="GO:0005840">
    <property type="term" value="C:ribosome"/>
    <property type="evidence" value="ECO:0007669"/>
    <property type="project" value="UniProtKB-KW"/>
</dbReference>